<sequence length="129" mass="13822">MHASSDLGSLLCFLLLQVLFMSFHFQGGDANFSHYSSTACNSVAISYPSRRSTTAPPHQAPAVATLDLASVAPPPTTPTLSQGNYYCIKHIDYESQSITLARGRCGRETLPKGAAQCDHRLAPAQLQLG</sequence>
<keyword evidence="3" id="KW-1185">Reference proteome</keyword>
<name>A0A2I0HRR6_PUNGR</name>
<keyword evidence="1" id="KW-0732">Signal</keyword>
<accession>A0A2I0HRR6</accession>
<dbReference type="EMBL" id="PGOL01005936">
    <property type="protein sequence ID" value="PKI34411.1"/>
    <property type="molecule type" value="Genomic_DNA"/>
</dbReference>
<gene>
    <name evidence="2" type="ORF">CRG98_045200</name>
</gene>
<reference evidence="2 3" key="1">
    <citation type="submission" date="2017-11" db="EMBL/GenBank/DDBJ databases">
        <title>De-novo sequencing of pomegranate (Punica granatum L.) genome.</title>
        <authorList>
            <person name="Akparov Z."/>
            <person name="Amiraslanov A."/>
            <person name="Hajiyeva S."/>
            <person name="Abbasov M."/>
            <person name="Kaur K."/>
            <person name="Hamwieh A."/>
            <person name="Solovyev V."/>
            <person name="Salamov A."/>
            <person name="Braich B."/>
            <person name="Kosarev P."/>
            <person name="Mahmoud A."/>
            <person name="Hajiyev E."/>
            <person name="Babayeva S."/>
            <person name="Izzatullayeva V."/>
            <person name="Mammadov A."/>
            <person name="Mammadov A."/>
            <person name="Sharifova S."/>
            <person name="Ojaghi J."/>
            <person name="Eynullazada K."/>
            <person name="Bayramov B."/>
            <person name="Abdulazimova A."/>
            <person name="Shahmuradov I."/>
        </authorList>
    </citation>
    <scope>NUCLEOTIDE SEQUENCE [LARGE SCALE GENOMIC DNA]</scope>
    <source>
        <strain evidence="3">cv. AG2017</strain>
        <tissue evidence="2">Leaf</tissue>
    </source>
</reference>
<evidence type="ECO:0000313" key="2">
    <source>
        <dbReference type="EMBL" id="PKI34411.1"/>
    </source>
</evidence>
<comment type="caution">
    <text evidence="2">The sequence shown here is derived from an EMBL/GenBank/DDBJ whole genome shotgun (WGS) entry which is preliminary data.</text>
</comment>
<dbReference type="Proteomes" id="UP000233551">
    <property type="component" value="Unassembled WGS sequence"/>
</dbReference>
<feature type="signal peptide" evidence="1">
    <location>
        <begin position="1"/>
        <end position="30"/>
    </location>
</feature>
<protein>
    <submittedName>
        <fullName evidence="2">Uncharacterized protein</fullName>
    </submittedName>
</protein>
<dbReference type="AlphaFoldDB" id="A0A2I0HRR6"/>
<evidence type="ECO:0000313" key="3">
    <source>
        <dbReference type="Proteomes" id="UP000233551"/>
    </source>
</evidence>
<proteinExistence type="predicted"/>
<evidence type="ECO:0000256" key="1">
    <source>
        <dbReference type="SAM" id="SignalP"/>
    </source>
</evidence>
<organism evidence="2 3">
    <name type="scientific">Punica granatum</name>
    <name type="common">Pomegranate</name>
    <dbReference type="NCBI Taxonomy" id="22663"/>
    <lineage>
        <taxon>Eukaryota</taxon>
        <taxon>Viridiplantae</taxon>
        <taxon>Streptophyta</taxon>
        <taxon>Embryophyta</taxon>
        <taxon>Tracheophyta</taxon>
        <taxon>Spermatophyta</taxon>
        <taxon>Magnoliopsida</taxon>
        <taxon>eudicotyledons</taxon>
        <taxon>Gunneridae</taxon>
        <taxon>Pentapetalae</taxon>
        <taxon>rosids</taxon>
        <taxon>malvids</taxon>
        <taxon>Myrtales</taxon>
        <taxon>Lythraceae</taxon>
        <taxon>Punica</taxon>
    </lineage>
</organism>
<feature type="chain" id="PRO_5014194604" evidence="1">
    <location>
        <begin position="31"/>
        <end position="129"/>
    </location>
</feature>